<evidence type="ECO:0000313" key="6">
    <source>
        <dbReference type="Proteomes" id="UP000318336"/>
    </source>
</evidence>
<keyword evidence="6" id="KW-1185">Reference proteome</keyword>
<dbReference type="GO" id="GO:0003700">
    <property type="term" value="F:DNA-binding transcription factor activity"/>
    <property type="evidence" value="ECO:0007669"/>
    <property type="project" value="InterPro"/>
</dbReference>
<dbReference type="SMART" id="SM00418">
    <property type="entry name" value="HTH_ARSR"/>
    <property type="match status" value="1"/>
</dbReference>
<keyword evidence="3" id="KW-0804">Transcription</keyword>
<evidence type="ECO:0000259" key="4">
    <source>
        <dbReference type="PROSITE" id="PS50987"/>
    </source>
</evidence>
<dbReference type="PRINTS" id="PR00778">
    <property type="entry name" value="HTHARSR"/>
</dbReference>
<protein>
    <submittedName>
        <fullName evidence="5">Helix-turn-helix protein</fullName>
    </submittedName>
</protein>
<sequence length="107" mass="11575">MSRLDPDTFAALADPNRQTILELLAEADGRTAGDIAEGVGISRQGVLKHLRVLTGAGLVGSRRSGREVRFTVRPERLRATARDLDAVAAQWDRALLALKRAAESARD</sequence>
<evidence type="ECO:0000256" key="3">
    <source>
        <dbReference type="ARBA" id="ARBA00023163"/>
    </source>
</evidence>
<dbReference type="InterPro" id="IPR001845">
    <property type="entry name" value="HTH_ArsR_DNA-bd_dom"/>
</dbReference>
<dbReference type="AlphaFoldDB" id="A0A542XFS9"/>
<dbReference type="Gene3D" id="1.10.10.10">
    <property type="entry name" value="Winged helix-like DNA-binding domain superfamily/Winged helix DNA-binding domain"/>
    <property type="match status" value="1"/>
</dbReference>
<gene>
    <name evidence="5" type="ORF">FB554_2847</name>
</gene>
<organism evidence="5 6">
    <name type="scientific">Barrientosiimonas humi</name>
    <dbReference type="NCBI Taxonomy" id="999931"/>
    <lineage>
        <taxon>Bacteria</taxon>
        <taxon>Bacillati</taxon>
        <taxon>Actinomycetota</taxon>
        <taxon>Actinomycetes</taxon>
        <taxon>Micrococcales</taxon>
        <taxon>Dermacoccaceae</taxon>
        <taxon>Barrientosiimonas</taxon>
    </lineage>
</organism>
<evidence type="ECO:0000256" key="2">
    <source>
        <dbReference type="ARBA" id="ARBA00023125"/>
    </source>
</evidence>
<dbReference type="OrthoDB" id="3630048at2"/>
<evidence type="ECO:0000256" key="1">
    <source>
        <dbReference type="ARBA" id="ARBA00023015"/>
    </source>
</evidence>
<keyword evidence="2" id="KW-0238">DNA-binding</keyword>
<name>A0A542XFS9_9MICO</name>
<dbReference type="Proteomes" id="UP000318336">
    <property type="component" value="Unassembled WGS sequence"/>
</dbReference>
<dbReference type="SUPFAM" id="SSF46785">
    <property type="entry name" value="Winged helix' DNA-binding domain"/>
    <property type="match status" value="1"/>
</dbReference>
<dbReference type="InterPro" id="IPR036388">
    <property type="entry name" value="WH-like_DNA-bd_sf"/>
</dbReference>
<feature type="domain" description="HTH arsR-type" evidence="4">
    <location>
        <begin position="1"/>
        <end position="92"/>
    </location>
</feature>
<dbReference type="Pfam" id="PF12840">
    <property type="entry name" value="HTH_20"/>
    <property type="match status" value="1"/>
</dbReference>
<dbReference type="PROSITE" id="PS50987">
    <property type="entry name" value="HTH_ARSR_2"/>
    <property type="match status" value="1"/>
</dbReference>
<dbReference type="EMBL" id="VFOK01000001">
    <property type="protein sequence ID" value="TQL34670.1"/>
    <property type="molecule type" value="Genomic_DNA"/>
</dbReference>
<dbReference type="GO" id="GO:0003677">
    <property type="term" value="F:DNA binding"/>
    <property type="evidence" value="ECO:0007669"/>
    <property type="project" value="UniProtKB-KW"/>
</dbReference>
<dbReference type="InterPro" id="IPR051081">
    <property type="entry name" value="HTH_MetalResp_TranReg"/>
</dbReference>
<proteinExistence type="predicted"/>
<accession>A0A542XFS9</accession>
<dbReference type="InterPro" id="IPR036390">
    <property type="entry name" value="WH_DNA-bd_sf"/>
</dbReference>
<dbReference type="PANTHER" id="PTHR33154:SF33">
    <property type="entry name" value="TRANSCRIPTIONAL REPRESSOR SDPR"/>
    <property type="match status" value="1"/>
</dbReference>
<dbReference type="PANTHER" id="PTHR33154">
    <property type="entry name" value="TRANSCRIPTIONAL REGULATOR, ARSR FAMILY"/>
    <property type="match status" value="1"/>
</dbReference>
<dbReference type="InterPro" id="IPR011991">
    <property type="entry name" value="ArsR-like_HTH"/>
</dbReference>
<dbReference type="CDD" id="cd00090">
    <property type="entry name" value="HTH_ARSR"/>
    <property type="match status" value="1"/>
</dbReference>
<dbReference type="NCBIfam" id="NF033788">
    <property type="entry name" value="HTH_metalloreg"/>
    <property type="match status" value="1"/>
</dbReference>
<dbReference type="RefSeq" id="WP_142007037.1">
    <property type="nucleotide sequence ID" value="NZ_CAJTBP010000001.1"/>
</dbReference>
<keyword evidence="1" id="KW-0805">Transcription regulation</keyword>
<comment type="caution">
    <text evidence="5">The sequence shown here is derived from an EMBL/GenBank/DDBJ whole genome shotgun (WGS) entry which is preliminary data.</text>
</comment>
<reference evidence="5 6" key="1">
    <citation type="submission" date="2019-06" db="EMBL/GenBank/DDBJ databases">
        <title>Sequencing the genomes of 1000 actinobacteria strains.</title>
        <authorList>
            <person name="Klenk H.-P."/>
        </authorList>
    </citation>
    <scope>NUCLEOTIDE SEQUENCE [LARGE SCALE GENOMIC DNA]</scope>
    <source>
        <strain evidence="5 6">DSM 24617</strain>
    </source>
</reference>
<evidence type="ECO:0000313" key="5">
    <source>
        <dbReference type="EMBL" id="TQL34670.1"/>
    </source>
</evidence>